<dbReference type="GO" id="GO:0004523">
    <property type="term" value="F:RNA-DNA hybrid ribonuclease activity"/>
    <property type="evidence" value="ECO:0007669"/>
    <property type="project" value="UniProtKB-EC"/>
</dbReference>
<dbReference type="PANTHER" id="PTHR15503">
    <property type="entry name" value="LDOC1 RELATED"/>
    <property type="match status" value="1"/>
</dbReference>
<dbReference type="Gene3D" id="3.10.10.10">
    <property type="entry name" value="HIV Type 1 Reverse Transcriptase, subunit A, domain 1"/>
    <property type="match status" value="1"/>
</dbReference>
<reference evidence="6" key="2">
    <citation type="submission" date="2025-09" db="UniProtKB">
        <authorList>
            <consortium name="Ensembl"/>
        </authorList>
    </citation>
    <scope>IDENTIFICATION</scope>
</reference>
<dbReference type="CDD" id="cd01647">
    <property type="entry name" value="RT_LTR"/>
    <property type="match status" value="1"/>
</dbReference>
<evidence type="ECO:0000256" key="1">
    <source>
        <dbReference type="ARBA" id="ARBA00010879"/>
    </source>
</evidence>
<dbReference type="InterPro" id="IPR005162">
    <property type="entry name" value="Retrotrans_gag_dom"/>
</dbReference>
<dbReference type="PANTHER" id="PTHR15503:SF22">
    <property type="entry name" value="TRANSPOSON TY3-I GAG POLYPROTEIN"/>
    <property type="match status" value="1"/>
</dbReference>
<dbReference type="SUPFAM" id="SSF50630">
    <property type="entry name" value="Acid proteases"/>
    <property type="match status" value="1"/>
</dbReference>
<comment type="similarity">
    <text evidence="1">Belongs to the beta type-B retroviral polymerase family. HERV class-II K(HML-2) pol subfamily.</text>
</comment>
<dbReference type="InterPro" id="IPR021109">
    <property type="entry name" value="Peptidase_aspartic_dom_sf"/>
</dbReference>
<keyword evidence="7" id="KW-1185">Reference proteome</keyword>
<feature type="region of interest" description="Disordered" evidence="3">
    <location>
        <begin position="1"/>
        <end position="23"/>
    </location>
</feature>
<evidence type="ECO:0000259" key="5">
    <source>
        <dbReference type="Pfam" id="PF03732"/>
    </source>
</evidence>
<evidence type="ECO:0000313" key="7">
    <source>
        <dbReference type="Proteomes" id="UP000472260"/>
    </source>
</evidence>
<dbReference type="EC" id="3.1.26.4" evidence="2"/>
<dbReference type="InterPro" id="IPR043502">
    <property type="entry name" value="DNA/RNA_pol_sf"/>
</dbReference>
<feature type="domain" description="Retrotransposon gag" evidence="5">
    <location>
        <begin position="82"/>
        <end position="174"/>
    </location>
</feature>
<evidence type="ECO:0000256" key="3">
    <source>
        <dbReference type="SAM" id="MobiDB-lite"/>
    </source>
</evidence>
<dbReference type="InterPro" id="IPR032567">
    <property type="entry name" value="RTL1-rel"/>
</dbReference>
<dbReference type="SUPFAM" id="SSF56672">
    <property type="entry name" value="DNA/RNA polymerases"/>
    <property type="match status" value="1"/>
</dbReference>
<feature type="compositionally biased region" description="Polar residues" evidence="3">
    <location>
        <begin position="1"/>
        <end position="10"/>
    </location>
</feature>
<evidence type="ECO:0000256" key="2">
    <source>
        <dbReference type="ARBA" id="ARBA00012180"/>
    </source>
</evidence>
<dbReference type="Pfam" id="PF03732">
    <property type="entry name" value="Retrotrans_gag"/>
    <property type="match status" value="1"/>
</dbReference>
<dbReference type="Pfam" id="PF13975">
    <property type="entry name" value="gag-asp_proteas"/>
    <property type="match status" value="1"/>
</dbReference>
<feature type="domain" description="Reverse transcriptase" evidence="4">
    <location>
        <begin position="529"/>
        <end position="596"/>
    </location>
</feature>
<protein>
    <recommendedName>
        <fullName evidence="2">ribonuclease H</fullName>
        <ecNumber evidence="2">3.1.26.4</ecNumber>
    </recommendedName>
</protein>
<dbReference type="Ensembl" id="ENSSANT00000008076.1">
    <property type="protein sequence ID" value="ENSSANP00000007510.1"/>
    <property type="gene ID" value="ENSSANG00000004261.1"/>
</dbReference>
<dbReference type="Gene3D" id="3.30.70.270">
    <property type="match status" value="1"/>
</dbReference>
<reference evidence="6" key="1">
    <citation type="submission" date="2025-08" db="UniProtKB">
        <authorList>
            <consortium name="Ensembl"/>
        </authorList>
    </citation>
    <scope>IDENTIFICATION</scope>
</reference>
<proteinExistence type="inferred from homology"/>
<dbReference type="AlphaFoldDB" id="A0A671KJP1"/>
<name>A0A671KJP1_9TELE</name>
<dbReference type="Proteomes" id="UP000472260">
    <property type="component" value="Unassembled WGS sequence"/>
</dbReference>
<dbReference type="Gene3D" id="2.40.70.10">
    <property type="entry name" value="Acid Proteases"/>
    <property type="match status" value="1"/>
</dbReference>
<dbReference type="InterPro" id="IPR043128">
    <property type="entry name" value="Rev_trsase/Diguanyl_cyclase"/>
</dbReference>
<dbReference type="Pfam" id="PF00078">
    <property type="entry name" value="RVT_1"/>
    <property type="match status" value="1"/>
</dbReference>
<dbReference type="CDD" id="cd00303">
    <property type="entry name" value="retropepsin_like"/>
    <property type="match status" value="1"/>
</dbReference>
<sequence length="621" mass="68939">CQKTSPSKLNGLQHGLMDSRSTSSLEPLPIQTVTASPPACPMARPASFSGEAAFCSGFLLQCSLYLEMQPHLFVTERAKVSFIISLLSGRALQWAEALWNSQSPWIHSLDGFVKHFREVFGQSTTEVTVHEELFQLRQAELSIHGYVLRFRTLAASSGWNEAALLSVFRRGLNPGLRQQMAIYDDTVGLDSFLQKAVRISQHLTACHMEARPAAAASPSLSAPAPEPMITDSYHLSSTERSRRLTRGLCLYCGSHEHQLRTCPIRPPRPAVSTIQITPDVSCMPHINALLIYHTQSFPVKILVDSGASGNFISSRSLAGLHIPRCKNATTYQITTVQGKPLGKGLVRHLTPEIVLWIGCFHTERISLLVLEEAVVAIVLGHPWLAKHQPTIAWKSGEILTWSVKCKQECLRDLPIPISLAATHLPPHRPWDCAIDLLPGAHLPKGSPIPPEYQAFQDVFSKVAATHLPPHRPWDCAIDLLPGAQLPKGHVYPLSIPERAAMEEYVQEALQQGFIHPSTSPAASSFFFVAKKDGGLRLCIDYRALNDQMVNFAYPLPLVPAALEELRGARVFSKLDLRSAYNLIRIRRGDEWKTAFRDSAYPAFTNFRNRSRSGWIGYQNVN</sequence>
<evidence type="ECO:0000313" key="6">
    <source>
        <dbReference type="Ensembl" id="ENSSANP00000007510.1"/>
    </source>
</evidence>
<evidence type="ECO:0000259" key="4">
    <source>
        <dbReference type="Pfam" id="PF00078"/>
    </source>
</evidence>
<dbReference type="InterPro" id="IPR000477">
    <property type="entry name" value="RT_dom"/>
</dbReference>
<accession>A0A671KJP1</accession>
<organism evidence="6 7">
    <name type="scientific">Sinocyclocheilus anshuiensis</name>
    <dbReference type="NCBI Taxonomy" id="1608454"/>
    <lineage>
        <taxon>Eukaryota</taxon>
        <taxon>Metazoa</taxon>
        <taxon>Chordata</taxon>
        <taxon>Craniata</taxon>
        <taxon>Vertebrata</taxon>
        <taxon>Euteleostomi</taxon>
        <taxon>Actinopterygii</taxon>
        <taxon>Neopterygii</taxon>
        <taxon>Teleostei</taxon>
        <taxon>Ostariophysi</taxon>
        <taxon>Cypriniformes</taxon>
        <taxon>Cyprinidae</taxon>
        <taxon>Cyprininae</taxon>
        <taxon>Sinocyclocheilus</taxon>
    </lineage>
</organism>